<dbReference type="AlphaFoldDB" id="A0A4P9ZD25"/>
<evidence type="ECO:0000256" key="10">
    <source>
        <dbReference type="ARBA" id="ARBA00023172"/>
    </source>
</evidence>
<evidence type="ECO:0000259" key="15">
    <source>
        <dbReference type="SMART" id="SM00891"/>
    </source>
</evidence>
<dbReference type="InterPro" id="IPR042530">
    <property type="entry name" value="EME1/EME2_C"/>
</dbReference>
<dbReference type="GO" id="GO:0031297">
    <property type="term" value="P:replication fork processing"/>
    <property type="evidence" value="ECO:0007669"/>
    <property type="project" value="TreeGrafter"/>
</dbReference>
<evidence type="ECO:0000256" key="1">
    <source>
        <dbReference type="ARBA" id="ARBA00001946"/>
    </source>
</evidence>
<keyword evidence="14" id="KW-0175">Coiled coil</keyword>
<evidence type="ECO:0000256" key="4">
    <source>
        <dbReference type="ARBA" id="ARBA00022722"/>
    </source>
</evidence>
<evidence type="ECO:0000256" key="9">
    <source>
        <dbReference type="ARBA" id="ARBA00022842"/>
    </source>
</evidence>
<dbReference type="GO" id="GO:0008821">
    <property type="term" value="F:crossover junction DNA endonuclease activity"/>
    <property type="evidence" value="ECO:0007669"/>
    <property type="project" value="TreeGrafter"/>
</dbReference>
<sequence length="294" mass="33754">MVVEVALCIHCKVKNDYFLENFANICVRDTYMEVPLISWKRRVKAQYDKENDVFVPCELTEICESVYCLIYDGAELAYKIRDGTVIEDLQKTKRRAEFEKVSDSCHIVIVSPGFNAYVQKLRAAEDKEYKRQMLQKLENAEDESKKKKSLLPDMTAAEVKMLKIETEVQLGINIFTCKDMNEAIDWLLSFTCTIGKSLYSKQKRNAQYANLGNVKLGTNAKSTFLSMLQNFNLVTKPKAQRIYNFYSSPTSLYHRFMKNESLGTFEGKSVAPPTANNAMRRVFLSEDPSQVITD</sequence>
<feature type="domain" description="ERCC4" evidence="15">
    <location>
        <begin position="24"/>
        <end position="257"/>
    </location>
</feature>
<dbReference type="Proteomes" id="UP000268321">
    <property type="component" value="Unassembled WGS sequence"/>
</dbReference>
<evidence type="ECO:0000256" key="14">
    <source>
        <dbReference type="SAM" id="Coils"/>
    </source>
</evidence>
<evidence type="ECO:0000256" key="7">
    <source>
        <dbReference type="ARBA" id="ARBA00022763"/>
    </source>
</evidence>
<reference evidence="17" key="1">
    <citation type="journal article" date="2018" name="Nat. Microbiol.">
        <title>Leveraging single-cell genomics to expand the fungal tree of life.</title>
        <authorList>
            <person name="Ahrendt S.R."/>
            <person name="Quandt C.A."/>
            <person name="Ciobanu D."/>
            <person name="Clum A."/>
            <person name="Salamov A."/>
            <person name="Andreopoulos B."/>
            <person name="Cheng J.F."/>
            <person name="Woyke T."/>
            <person name="Pelin A."/>
            <person name="Henrissat B."/>
            <person name="Reynolds N.K."/>
            <person name="Benny G.L."/>
            <person name="Smith M.E."/>
            <person name="James T.Y."/>
            <person name="Grigoriev I.V."/>
        </authorList>
    </citation>
    <scope>NUCLEOTIDE SEQUENCE [LARGE SCALE GENOMIC DNA]</scope>
    <source>
        <strain evidence="17">Baker2002</strain>
    </source>
</reference>
<dbReference type="SMART" id="SM00891">
    <property type="entry name" value="ERCC4"/>
    <property type="match status" value="1"/>
</dbReference>
<keyword evidence="6" id="KW-0255">Endonuclease</keyword>
<dbReference type="GO" id="GO:0003677">
    <property type="term" value="F:DNA binding"/>
    <property type="evidence" value="ECO:0007669"/>
    <property type="project" value="InterPro"/>
</dbReference>
<evidence type="ECO:0000256" key="11">
    <source>
        <dbReference type="ARBA" id="ARBA00023204"/>
    </source>
</evidence>
<dbReference type="GO" id="GO:0048476">
    <property type="term" value="C:Holliday junction resolvase complex"/>
    <property type="evidence" value="ECO:0007669"/>
    <property type="project" value="InterPro"/>
</dbReference>
<evidence type="ECO:0000256" key="13">
    <source>
        <dbReference type="ARBA" id="ARBA00023254"/>
    </source>
</evidence>
<proteinExistence type="inferred from homology"/>
<dbReference type="Gene3D" id="3.40.50.10130">
    <property type="match status" value="1"/>
</dbReference>
<comment type="cofactor">
    <cofactor evidence="1">
        <name>Mg(2+)</name>
        <dbReference type="ChEBI" id="CHEBI:18420"/>
    </cofactor>
</comment>
<keyword evidence="5" id="KW-0479">Metal-binding</keyword>
<name>A0A4P9ZD25_9ASCO</name>
<keyword evidence="11" id="KW-0234">DNA repair</keyword>
<dbReference type="GO" id="GO:0000712">
    <property type="term" value="P:resolution of meiotic recombination intermediates"/>
    <property type="evidence" value="ECO:0007669"/>
    <property type="project" value="TreeGrafter"/>
</dbReference>
<dbReference type="GO" id="GO:0046872">
    <property type="term" value="F:metal ion binding"/>
    <property type="evidence" value="ECO:0007669"/>
    <property type="project" value="UniProtKB-KW"/>
</dbReference>
<dbReference type="PANTHER" id="PTHR21077:SF5">
    <property type="entry name" value="CROSSOVER JUNCTION ENDONUCLEASE MMS4"/>
    <property type="match status" value="1"/>
</dbReference>
<evidence type="ECO:0000313" key="16">
    <source>
        <dbReference type="EMBL" id="RKP30663.1"/>
    </source>
</evidence>
<dbReference type="InterPro" id="IPR006166">
    <property type="entry name" value="ERCC4_domain"/>
</dbReference>
<organism evidence="16 17">
    <name type="scientific">Metschnikowia bicuspidata</name>
    <dbReference type="NCBI Taxonomy" id="27322"/>
    <lineage>
        <taxon>Eukaryota</taxon>
        <taxon>Fungi</taxon>
        <taxon>Dikarya</taxon>
        <taxon>Ascomycota</taxon>
        <taxon>Saccharomycotina</taxon>
        <taxon>Pichiomycetes</taxon>
        <taxon>Metschnikowiaceae</taxon>
        <taxon>Metschnikowia</taxon>
    </lineage>
</organism>
<keyword evidence="17" id="KW-1185">Reference proteome</keyword>
<comment type="similarity">
    <text evidence="3">Belongs to the EME1/MMS4 family.</text>
</comment>
<evidence type="ECO:0000256" key="8">
    <source>
        <dbReference type="ARBA" id="ARBA00022801"/>
    </source>
</evidence>
<dbReference type="EMBL" id="ML004454">
    <property type="protein sequence ID" value="RKP30663.1"/>
    <property type="molecule type" value="Genomic_DNA"/>
</dbReference>
<dbReference type="Pfam" id="PF02732">
    <property type="entry name" value="ERCC4"/>
    <property type="match status" value="1"/>
</dbReference>
<evidence type="ECO:0000256" key="2">
    <source>
        <dbReference type="ARBA" id="ARBA00004123"/>
    </source>
</evidence>
<gene>
    <name evidence="16" type="ORF">METBISCDRAFT_27223</name>
</gene>
<evidence type="ECO:0000313" key="17">
    <source>
        <dbReference type="Proteomes" id="UP000268321"/>
    </source>
</evidence>
<keyword evidence="12" id="KW-0539">Nucleus</keyword>
<keyword evidence="7" id="KW-0227">DNA damage</keyword>
<keyword evidence="13" id="KW-0469">Meiosis</keyword>
<dbReference type="InterPro" id="IPR033310">
    <property type="entry name" value="Mms4/EME1/EME2"/>
</dbReference>
<evidence type="ECO:0000256" key="3">
    <source>
        <dbReference type="ARBA" id="ARBA00005313"/>
    </source>
</evidence>
<dbReference type="GO" id="GO:0031573">
    <property type="term" value="P:mitotic intra-S DNA damage checkpoint signaling"/>
    <property type="evidence" value="ECO:0007669"/>
    <property type="project" value="TreeGrafter"/>
</dbReference>
<keyword evidence="4" id="KW-0540">Nuclease</keyword>
<comment type="subcellular location">
    <subcellularLocation>
        <location evidence="2">Nucleus</location>
    </subcellularLocation>
</comment>
<dbReference type="PANTHER" id="PTHR21077">
    <property type="entry name" value="EME1 PROTEIN"/>
    <property type="match status" value="1"/>
</dbReference>
<keyword evidence="9" id="KW-0460">Magnesium</keyword>
<feature type="coiled-coil region" evidence="14">
    <location>
        <begin position="123"/>
        <end position="150"/>
    </location>
</feature>
<evidence type="ECO:0000256" key="12">
    <source>
        <dbReference type="ARBA" id="ARBA00023242"/>
    </source>
</evidence>
<keyword evidence="8" id="KW-0378">Hydrolase</keyword>
<evidence type="ECO:0000256" key="6">
    <source>
        <dbReference type="ARBA" id="ARBA00022759"/>
    </source>
</evidence>
<protein>
    <recommendedName>
        <fullName evidence="15">ERCC4 domain-containing protein</fullName>
    </recommendedName>
</protein>
<dbReference type="OrthoDB" id="343092at2759"/>
<dbReference type="GO" id="GO:0006302">
    <property type="term" value="P:double-strand break repair"/>
    <property type="evidence" value="ECO:0007669"/>
    <property type="project" value="TreeGrafter"/>
</dbReference>
<accession>A0A4P9ZD25</accession>
<dbReference type="Gene3D" id="1.10.150.670">
    <property type="entry name" value="Crossover junction endonuclease EME1, DNA-binding domain"/>
    <property type="match status" value="1"/>
</dbReference>
<dbReference type="GO" id="GO:0005634">
    <property type="term" value="C:nucleus"/>
    <property type="evidence" value="ECO:0007669"/>
    <property type="project" value="UniProtKB-SubCell"/>
</dbReference>
<keyword evidence="10" id="KW-0233">DNA recombination</keyword>
<evidence type="ECO:0000256" key="5">
    <source>
        <dbReference type="ARBA" id="ARBA00022723"/>
    </source>
</evidence>